<dbReference type="Proteomes" id="UP001621714">
    <property type="component" value="Unassembled WGS sequence"/>
</dbReference>
<dbReference type="InterPro" id="IPR001626">
    <property type="entry name" value="ABC_TroCD"/>
</dbReference>
<comment type="subcellular location">
    <subcellularLocation>
        <location evidence="6">Cell membrane</location>
        <topology evidence="6">Multi-pass membrane protein</topology>
    </subcellularLocation>
    <subcellularLocation>
        <location evidence="1">Membrane</location>
        <topology evidence="1">Multi-pass membrane protein</topology>
    </subcellularLocation>
</comment>
<dbReference type="InterPro" id="IPR037294">
    <property type="entry name" value="ABC_BtuC-like"/>
</dbReference>
<keyword evidence="5 7" id="KW-0472">Membrane</keyword>
<accession>A0ABW8PZS1</accession>
<evidence type="ECO:0000256" key="5">
    <source>
        <dbReference type="ARBA" id="ARBA00023136"/>
    </source>
</evidence>
<evidence type="ECO:0000256" key="7">
    <source>
        <dbReference type="SAM" id="Phobius"/>
    </source>
</evidence>
<keyword evidence="3 6" id="KW-0812">Transmembrane</keyword>
<evidence type="ECO:0000256" key="3">
    <source>
        <dbReference type="ARBA" id="ARBA00022692"/>
    </source>
</evidence>
<evidence type="ECO:0000256" key="1">
    <source>
        <dbReference type="ARBA" id="ARBA00004141"/>
    </source>
</evidence>
<feature type="transmembrane region" description="Helical" evidence="7">
    <location>
        <begin position="52"/>
        <end position="73"/>
    </location>
</feature>
<gene>
    <name evidence="8" type="ORF">V6U78_12145</name>
</gene>
<feature type="transmembrane region" description="Helical" evidence="7">
    <location>
        <begin position="127"/>
        <end position="151"/>
    </location>
</feature>
<organism evidence="8 9">
    <name type="scientific">Marinospirillum alkalitolerans</name>
    <dbReference type="NCBI Taxonomy" id="3123374"/>
    <lineage>
        <taxon>Bacteria</taxon>
        <taxon>Pseudomonadati</taxon>
        <taxon>Pseudomonadota</taxon>
        <taxon>Gammaproteobacteria</taxon>
        <taxon>Oceanospirillales</taxon>
        <taxon>Oceanospirillaceae</taxon>
        <taxon>Marinospirillum</taxon>
    </lineage>
</organism>
<evidence type="ECO:0000313" key="8">
    <source>
        <dbReference type="EMBL" id="MFK7161785.1"/>
    </source>
</evidence>
<evidence type="ECO:0000313" key="9">
    <source>
        <dbReference type="Proteomes" id="UP001621714"/>
    </source>
</evidence>
<evidence type="ECO:0000256" key="6">
    <source>
        <dbReference type="RuleBase" id="RU003943"/>
    </source>
</evidence>
<feature type="transmembrane region" description="Helical" evidence="7">
    <location>
        <begin position="9"/>
        <end position="32"/>
    </location>
</feature>
<protein>
    <submittedName>
        <fullName evidence="8">Metal ABC transporter permease</fullName>
    </submittedName>
</protein>
<dbReference type="SUPFAM" id="SSF81345">
    <property type="entry name" value="ABC transporter involved in vitamin B12 uptake, BtuC"/>
    <property type="match status" value="1"/>
</dbReference>
<reference evidence="8 9" key="1">
    <citation type="submission" date="2024-02" db="EMBL/GenBank/DDBJ databases">
        <title>Marinospirillum sp. MEB 164 isolated from Lonar lake sediment.</title>
        <authorList>
            <person name="Joshi A."/>
            <person name="Thite S."/>
        </authorList>
    </citation>
    <scope>NUCLEOTIDE SEQUENCE [LARGE SCALE GENOMIC DNA]</scope>
    <source>
        <strain evidence="8 9">MEB164</strain>
    </source>
</reference>
<comment type="caution">
    <text evidence="8">The sequence shown here is derived from an EMBL/GenBank/DDBJ whole genome shotgun (WGS) entry which is preliminary data.</text>
</comment>
<dbReference type="RefSeq" id="WP_405341291.1">
    <property type="nucleotide sequence ID" value="NZ_JBANFI010000010.1"/>
</dbReference>
<evidence type="ECO:0000256" key="2">
    <source>
        <dbReference type="ARBA" id="ARBA00008034"/>
    </source>
</evidence>
<name>A0ABW8PZS1_9GAMM</name>
<evidence type="ECO:0000256" key="4">
    <source>
        <dbReference type="ARBA" id="ARBA00022989"/>
    </source>
</evidence>
<keyword evidence="4 7" id="KW-1133">Transmembrane helix</keyword>
<keyword evidence="9" id="KW-1185">Reference proteome</keyword>
<feature type="transmembrane region" description="Helical" evidence="7">
    <location>
        <begin position="85"/>
        <end position="107"/>
    </location>
</feature>
<dbReference type="EMBL" id="JBANFI010000010">
    <property type="protein sequence ID" value="MFK7161785.1"/>
    <property type="molecule type" value="Genomic_DNA"/>
</dbReference>
<keyword evidence="6" id="KW-0813">Transport</keyword>
<sequence>MLTEALDSLLLWPFVGGVLMSLLLGLGGAAFFLRGSAWQGLALAQGASTGGLVASVLVWPLVPTALGCAAILMGVLQRYQDQERLALVIFVLALATSTLLASHFSQASLAAARWTEGQVYFLTLNDLLWILTLALISLLLLPWLYRIWLWSQLGVHQRQQKLINRCGRLVDLGWRLMLVVLGSMTLGLPAALACLLLPAWTAALLARGYNHFLLLSSLLSGLAFLVAWVLALIWDQPFAPVLVVVAVIQALVVYALQRYRRSTEPSS</sequence>
<dbReference type="Pfam" id="PF00950">
    <property type="entry name" value="ABC-3"/>
    <property type="match status" value="1"/>
</dbReference>
<comment type="similarity">
    <text evidence="2 6">Belongs to the ABC-3 integral membrane protein family.</text>
</comment>
<feature type="transmembrane region" description="Helical" evidence="7">
    <location>
        <begin position="238"/>
        <end position="257"/>
    </location>
</feature>
<feature type="transmembrane region" description="Helical" evidence="7">
    <location>
        <begin position="212"/>
        <end position="231"/>
    </location>
</feature>
<feature type="transmembrane region" description="Helical" evidence="7">
    <location>
        <begin position="172"/>
        <end position="200"/>
    </location>
</feature>
<proteinExistence type="inferred from homology"/>